<dbReference type="PROSITE" id="PS51257">
    <property type="entry name" value="PROKAR_LIPOPROTEIN"/>
    <property type="match status" value="1"/>
</dbReference>
<keyword evidence="3" id="KW-0812">Transmembrane</keyword>
<dbReference type="Pfam" id="PF06458">
    <property type="entry name" value="MucBP"/>
    <property type="match status" value="1"/>
</dbReference>
<protein>
    <submittedName>
        <fullName evidence="6">Adhesin</fullName>
    </submittedName>
</protein>
<feature type="compositionally biased region" description="Low complexity" evidence="2">
    <location>
        <begin position="469"/>
        <end position="488"/>
    </location>
</feature>
<keyword evidence="4" id="KW-0732">Signal</keyword>
<evidence type="ECO:0000256" key="1">
    <source>
        <dbReference type="ARBA" id="ARBA00022737"/>
    </source>
</evidence>
<dbReference type="Proteomes" id="UP000243657">
    <property type="component" value="Unassembled WGS sequence"/>
</dbReference>
<accession>A0A261F7H3</accession>
<feature type="chain" id="PRO_5013170270" evidence="4">
    <location>
        <begin position="34"/>
        <end position="529"/>
    </location>
</feature>
<evidence type="ECO:0000256" key="4">
    <source>
        <dbReference type="SAM" id="SignalP"/>
    </source>
</evidence>
<proteinExistence type="predicted"/>
<reference evidence="6 7" key="1">
    <citation type="journal article" date="2017" name="BMC Genomics">
        <title>Comparative genomic and phylogenomic analyses of the Bifidobacteriaceae family.</title>
        <authorList>
            <person name="Lugli G.A."/>
            <person name="Milani C."/>
            <person name="Turroni F."/>
            <person name="Duranti S."/>
            <person name="Mancabelli L."/>
            <person name="Mangifesta M."/>
            <person name="Ferrario C."/>
            <person name="Modesto M."/>
            <person name="Mattarelli P."/>
            <person name="Jiri K."/>
            <person name="van Sinderen D."/>
            <person name="Ventura M."/>
        </authorList>
    </citation>
    <scope>NUCLEOTIDE SEQUENCE [LARGE SCALE GENOMIC DNA]</scope>
    <source>
        <strain evidence="6 7">DSM 24762</strain>
    </source>
</reference>
<comment type="caution">
    <text evidence="6">The sequence shown here is derived from an EMBL/GenBank/DDBJ whole genome shotgun (WGS) entry which is preliminary data.</text>
</comment>
<keyword evidence="3" id="KW-1133">Transmembrane helix</keyword>
<dbReference type="EMBL" id="MWWT01000001">
    <property type="protein sequence ID" value="OZG55034.1"/>
    <property type="molecule type" value="Genomic_DNA"/>
</dbReference>
<evidence type="ECO:0000256" key="3">
    <source>
        <dbReference type="SAM" id="Phobius"/>
    </source>
</evidence>
<dbReference type="InterPro" id="IPR009459">
    <property type="entry name" value="MucBP_dom"/>
</dbReference>
<feature type="signal peptide" evidence="4">
    <location>
        <begin position="1"/>
        <end position="33"/>
    </location>
</feature>
<keyword evidence="3" id="KW-0472">Membrane</keyword>
<dbReference type="AlphaFoldDB" id="A0A261F7H3"/>
<name>A0A261F7H3_9BIFI</name>
<dbReference type="Gene3D" id="3.10.20.320">
    <property type="entry name" value="Putative peptidoglycan bound protein (lpxtg motif)"/>
    <property type="match status" value="1"/>
</dbReference>
<keyword evidence="1" id="KW-0677">Repeat</keyword>
<gene>
    <name evidence="6" type="ORF">ALMA_0359</name>
</gene>
<feature type="region of interest" description="Disordered" evidence="2">
    <location>
        <begin position="469"/>
        <end position="497"/>
    </location>
</feature>
<evidence type="ECO:0000259" key="5">
    <source>
        <dbReference type="Pfam" id="PF06458"/>
    </source>
</evidence>
<sequence length="529" mass="55969">MFLSRRVRRTLTAATVGVLAAACAVVSLLPAHAADASSLNVGEGIGTLVDTTQSVSPDMSDPNGAKLSEPMHVDSWSPTSAEGMYTVSYLGLGYFAFAGMSNGSAIAQQYFLRLSMNTDRSDENVLAELVRISDNSVVESHTLTPGSSASLTGLVTAFPTITTGVANTPITLTYSTATASDTTYGSISASWMYGGQLGPYTVGSTNLSKPQVSTTTYATEDGKTLATYEMMDGAGQTSTPSNPREFSDYTYTRSVTTLANTEEGTALDRPASDTQRFFIKILRTIQSDGTVVKSLYVADPTYTGTQNYEDTSTTGFIEVLRTNAMASNSVNTNTDVLTSTTSTGEDFITADEAAQIKALATQPVEGFGHQVTIWDKDGYTIRLGFNGYNNLNVRPYSSTEAGKSLYVSTSTPETNGTRSLANPLYNDLVIPTNTTHYYTHKVGSVVVHYVDEDGNPLADTVTALSNVNTGTSYNTDTTTTTTTTPTEQTSEKNSQPLAKTGSNVLALGAAAAALSALGIGVVAYRRMRA</sequence>
<dbReference type="RefSeq" id="WP_094726123.1">
    <property type="nucleotide sequence ID" value="NZ_JBHLWS010000002.1"/>
</dbReference>
<organism evidence="6 7">
    <name type="scientific">Alloscardovia macacae</name>
    <dbReference type="NCBI Taxonomy" id="1160091"/>
    <lineage>
        <taxon>Bacteria</taxon>
        <taxon>Bacillati</taxon>
        <taxon>Actinomycetota</taxon>
        <taxon>Actinomycetes</taxon>
        <taxon>Bifidobacteriales</taxon>
        <taxon>Bifidobacteriaceae</taxon>
        <taxon>Alloscardovia</taxon>
    </lineage>
</organism>
<feature type="transmembrane region" description="Helical" evidence="3">
    <location>
        <begin position="504"/>
        <end position="524"/>
    </location>
</feature>
<feature type="domain" description="MucBP" evidence="5">
    <location>
        <begin position="445"/>
        <end position="482"/>
    </location>
</feature>
<keyword evidence="7" id="KW-1185">Reference proteome</keyword>
<evidence type="ECO:0000313" key="7">
    <source>
        <dbReference type="Proteomes" id="UP000243657"/>
    </source>
</evidence>
<evidence type="ECO:0000313" key="6">
    <source>
        <dbReference type="EMBL" id="OZG55034.1"/>
    </source>
</evidence>
<evidence type="ECO:0000256" key="2">
    <source>
        <dbReference type="SAM" id="MobiDB-lite"/>
    </source>
</evidence>